<sequence>MEGMDKKQCAVFDIDGTIFRSSLFVELVEQLIEEGAFPESARKGYEKELSEWQNRDGHYNDYIQKMIEVYSEHVKGLHIDKVIEVSNRVLHFQRQHVYRYTRDLIKKLQPTHFMLAISHSPFYIAEPFAREMGFQKIYAVWYEEDENGFLTGGVKYEDLIFHKGRVLQRAIEKENLVLDDSYGVGDSESDISMLEMVEHPIAFNPSNELYKVAKKNGWQVVVERKDVMYHIQ</sequence>
<dbReference type="InterPro" id="IPR006385">
    <property type="entry name" value="HAD_hydro_SerB1"/>
</dbReference>
<dbReference type="GO" id="GO:0000287">
    <property type="term" value="F:magnesium ion binding"/>
    <property type="evidence" value="ECO:0007669"/>
    <property type="project" value="TreeGrafter"/>
</dbReference>
<evidence type="ECO:0000256" key="6">
    <source>
        <dbReference type="ARBA" id="ARBA00022801"/>
    </source>
</evidence>
<dbReference type="GO" id="GO:0036424">
    <property type="term" value="F:L-phosphoserine phosphatase activity"/>
    <property type="evidence" value="ECO:0007669"/>
    <property type="project" value="TreeGrafter"/>
</dbReference>
<keyword evidence="8" id="KW-0718">Serine biosynthesis</keyword>
<evidence type="ECO:0000256" key="1">
    <source>
        <dbReference type="ARBA" id="ARBA00001946"/>
    </source>
</evidence>
<name>A0A845DKS4_9BACT</name>
<comment type="catalytic activity">
    <reaction evidence="10">
        <text>O-phospho-D-serine + H2O = D-serine + phosphate</text>
        <dbReference type="Rhea" id="RHEA:24873"/>
        <dbReference type="ChEBI" id="CHEBI:15377"/>
        <dbReference type="ChEBI" id="CHEBI:35247"/>
        <dbReference type="ChEBI" id="CHEBI:43474"/>
        <dbReference type="ChEBI" id="CHEBI:58680"/>
        <dbReference type="EC" id="3.1.3.3"/>
    </reaction>
</comment>
<dbReference type="InterPro" id="IPR050582">
    <property type="entry name" value="HAD-like_SerB"/>
</dbReference>
<keyword evidence="7" id="KW-0460">Magnesium</keyword>
<dbReference type="PANTHER" id="PTHR43344">
    <property type="entry name" value="PHOSPHOSERINE PHOSPHATASE"/>
    <property type="match status" value="1"/>
</dbReference>
<dbReference type="Proteomes" id="UP000449092">
    <property type="component" value="Unassembled WGS sequence"/>
</dbReference>
<dbReference type="SUPFAM" id="SSF56784">
    <property type="entry name" value="HAD-like"/>
    <property type="match status" value="1"/>
</dbReference>
<evidence type="ECO:0000313" key="12">
    <source>
        <dbReference type="Proteomes" id="UP000449092"/>
    </source>
</evidence>
<dbReference type="AlphaFoldDB" id="A0A845DKS4"/>
<dbReference type="Gene3D" id="1.20.1440.100">
    <property type="entry name" value="SG protein - dephosphorylation function"/>
    <property type="match status" value="1"/>
</dbReference>
<comment type="caution">
    <text evidence="11">The sequence shown here is derived from an EMBL/GenBank/DDBJ whole genome shotgun (WGS) entry which is preliminary data.</text>
</comment>
<evidence type="ECO:0000256" key="5">
    <source>
        <dbReference type="ARBA" id="ARBA00022723"/>
    </source>
</evidence>
<dbReference type="InterPro" id="IPR036412">
    <property type="entry name" value="HAD-like_sf"/>
</dbReference>
<evidence type="ECO:0000256" key="8">
    <source>
        <dbReference type="ARBA" id="ARBA00023299"/>
    </source>
</evidence>
<evidence type="ECO:0000256" key="9">
    <source>
        <dbReference type="ARBA" id="ARBA00048138"/>
    </source>
</evidence>
<dbReference type="NCBIfam" id="TIGR01488">
    <property type="entry name" value="HAD-SF-IB"/>
    <property type="match status" value="1"/>
</dbReference>
<dbReference type="EC" id="3.1.3.3" evidence="3"/>
<reference evidence="11 12" key="1">
    <citation type="submission" date="2019-09" db="EMBL/GenBank/DDBJ databases">
        <title>Characterisation of the sponge microbiome using genome-centric metagenomics.</title>
        <authorList>
            <person name="Engelberts J.P."/>
            <person name="Robbins S.J."/>
            <person name="De Goeij J.M."/>
            <person name="Aranda M."/>
            <person name="Bell S.C."/>
            <person name="Webster N.S."/>
        </authorList>
    </citation>
    <scope>NUCLEOTIDE SEQUENCE [LARGE SCALE GENOMIC DNA]</scope>
    <source>
        <strain evidence="11">SB0662_bin_43</strain>
    </source>
</reference>
<dbReference type="InterPro" id="IPR023214">
    <property type="entry name" value="HAD_sf"/>
</dbReference>
<evidence type="ECO:0000313" key="11">
    <source>
        <dbReference type="EMBL" id="MYE37903.1"/>
    </source>
</evidence>
<dbReference type="Gene3D" id="3.40.50.1000">
    <property type="entry name" value="HAD superfamily/HAD-like"/>
    <property type="match status" value="1"/>
</dbReference>
<gene>
    <name evidence="11" type="ORF">F4X82_00040</name>
</gene>
<comment type="catalytic activity">
    <reaction evidence="9">
        <text>O-phospho-L-serine + H2O = L-serine + phosphate</text>
        <dbReference type="Rhea" id="RHEA:21208"/>
        <dbReference type="ChEBI" id="CHEBI:15377"/>
        <dbReference type="ChEBI" id="CHEBI:33384"/>
        <dbReference type="ChEBI" id="CHEBI:43474"/>
        <dbReference type="ChEBI" id="CHEBI:57524"/>
        <dbReference type="EC" id="3.1.3.3"/>
    </reaction>
</comment>
<evidence type="ECO:0000256" key="10">
    <source>
        <dbReference type="ARBA" id="ARBA00048523"/>
    </source>
</evidence>
<evidence type="ECO:0000256" key="4">
    <source>
        <dbReference type="ARBA" id="ARBA00022605"/>
    </source>
</evidence>
<accession>A0A845DKS4</accession>
<comment type="pathway">
    <text evidence="2">Amino-acid biosynthesis; L-serine biosynthesis; L-serine from 3-phospho-D-glycerate: step 3/3.</text>
</comment>
<organism evidence="11 12">
    <name type="scientific">Candidatus Spechtbacteria bacterium SB0662_bin_43</name>
    <dbReference type="NCBI Taxonomy" id="2604897"/>
    <lineage>
        <taxon>Bacteria</taxon>
        <taxon>Candidatus Spechtiibacteriota</taxon>
    </lineage>
</organism>
<comment type="cofactor">
    <cofactor evidence="1">
        <name>Mg(2+)</name>
        <dbReference type="ChEBI" id="CHEBI:18420"/>
    </cofactor>
</comment>
<dbReference type="GO" id="GO:0006564">
    <property type="term" value="P:L-serine biosynthetic process"/>
    <property type="evidence" value="ECO:0007669"/>
    <property type="project" value="UniProtKB-KW"/>
</dbReference>
<keyword evidence="4" id="KW-0028">Amino-acid biosynthesis</keyword>
<dbReference type="GO" id="GO:0005737">
    <property type="term" value="C:cytoplasm"/>
    <property type="evidence" value="ECO:0007669"/>
    <property type="project" value="TreeGrafter"/>
</dbReference>
<evidence type="ECO:0000256" key="2">
    <source>
        <dbReference type="ARBA" id="ARBA00005135"/>
    </source>
</evidence>
<evidence type="ECO:0000256" key="7">
    <source>
        <dbReference type="ARBA" id="ARBA00022842"/>
    </source>
</evidence>
<dbReference type="Pfam" id="PF12710">
    <property type="entry name" value="HAD"/>
    <property type="match status" value="1"/>
</dbReference>
<dbReference type="PANTHER" id="PTHR43344:SF2">
    <property type="entry name" value="PHOSPHOSERINE PHOSPHATASE"/>
    <property type="match status" value="1"/>
</dbReference>
<dbReference type="NCBIfam" id="TIGR01490">
    <property type="entry name" value="HAD-SF-IB-hyp1"/>
    <property type="match status" value="1"/>
</dbReference>
<keyword evidence="6 11" id="KW-0378">Hydrolase</keyword>
<dbReference type="EMBL" id="VXOY01000002">
    <property type="protein sequence ID" value="MYE37903.1"/>
    <property type="molecule type" value="Genomic_DNA"/>
</dbReference>
<proteinExistence type="predicted"/>
<protein>
    <recommendedName>
        <fullName evidence="3">phosphoserine phosphatase</fullName>
        <ecNumber evidence="3">3.1.3.3</ecNumber>
    </recommendedName>
</protein>
<evidence type="ECO:0000256" key="3">
    <source>
        <dbReference type="ARBA" id="ARBA00012640"/>
    </source>
</evidence>
<keyword evidence="5" id="KW-0479">Metal-binding</keyword>